<dbReference type="AlphaFoldDB" id="A0A2M4DE58"/>
<evidence type="ECO:0000313" key="2">
    <source>
        <dbReference type="EMBL" id="MBW75852.1"/>
    </source>
</evidence>
<organism evidence="2">
    <name type="scientific">Anopheles darlingi</name>
    <name type="common">Mosquito</name>
    <dbReference type="NCBI Taxonomy" id="43151"/>
    <lineage>
        <taxon>Eukaryota</taxon>
        <taxon>Metazoa</taxon>
        <taxon>Ecdysozoa</taxon>
        <taxon>Arthropoda</taxon>
        <taxon>Hexapoda</taxon>
        <taxon>Insecta</taxon>
        <taxon>Pterygota</taxon>
        <taxon>Neoptera</taxon>
        <taxon>Endopterygota</taxon>
        <taxon>Diptera</taxon>
        <taxon>Nematocera</taxon>
        <taxon>Culicoidea</taxon>
        <taxon>Culicidae</taxon>
        <taxon>Anophelinae</taxon>
        <taxon>Anopheles</taxon>
    </lineage>
</organism>
<sequence length="107" mass="12275">MFLLLSAFLALSHSIESYVDENSLHGHNRKYFSPIVFLAACRCIVKYMLYRRDDSSRLSLSAHMLNLTLFFISLRNCNCKTVAIVEGSVFFLTTKQAQDALRCFVEI</sequence>
<feature type="signal peptide" evidence="1">
    <location>
        <begin position="1"/>
        <end position="17"/>
    </location>
</feature>
<protein>
    <submittedName>
        <fullName evidence="2">Putative secreted protein</fullName>
    </submittedName>
</protein>
<reference evidence="2" key="1">
    <citation type="submission" date="2018-01" db="EMBL/GenBank/DDBJ databases">
        <title>An insight into the sialome of Amazonian anophelines.</title>
        <authorList>
            <person name="Ribeiro J.M."/>
            <person name="Scarpassa V."/>
            <person name="Calvo E."/>
        </authorList>
    </citation>
    <scope>NUCLEOTIDE SEQUENCE</scope>
</reference>
<dbReference type="EMBL" id="GGFL01011674">
    <property type="protein sequence ID" value="MBW75852.1"/>
    <property type="molecule type" value="Transcribed_RNA"/>
</dbReference>
<evidence type="ECO:0000256" key="1">
    <source>
        <dbReference type="SAM" id="SignalP"/>
    </source>
</evidence>
<keyword evidence="1" id="KW-0732">Signal</keyword>
<feature type="chain" id="PRO_5014889006" evidence="1">
    <location>
        <begin position="18"/>
        <end position="107"/>
    </location>
</feature>
<accession>A0A2M4DE58</accession>
<name>A0A2M4DE58_ANODA</name>
<proteinExistence type="predicted"/>